<comment type="caution">
    <text evidence="1">The sequence shown here is derived from an EMBL/GenBank/DDBJ whole genome shotgun (WGS) entry which is preliminary data.</text>
</comment>
<proteinExistence type="predicted"/>
<gene>
    <name evidence="1" type="ORF">BC777_3577</name>
</gene>
<sequence length="208" mass="23421">MVPSNDASAASARFKSKLSSSEMQLRRILKSAPQDLWLDTVRRTKGPEHDGLVYWMLSQTECDFAIAVHAFYRSDPAQYLDNPRPLPQRPGSSDLFALVLLNWDTGSYRTHRLQVDSSDAEPRIIARVRQKVMAHPQGALPFKIPQRFLEPAGGAPIKVPPHLLPNEAPHLWSLFAELGLDVDAAPPGFARKKAWVKSLFKKFRKSRT</sequence>
<dbReference type="OrthoDB" id="7650873at2"/>
<evidence type="ECO:0000313" key="1">
    <source>
        <dbReference type="EMBL" id="PJI84516.1"/>
    </source>
</evidence>
<reference evidence="1 2" key="1">
    <citation type="submission" date="2017-11" db="EMBL/GenBank/DDBJ databases">
        <title>Genomic Encyclopedia of Archaeal and Bacterial Type Strains, Phase II (KMG-II): From Individual Species to Whole Genera.</title>
        <authorList>
            <person name="Goeker M."/>
        </authorList>
    </citation>
    <scope>NUCLEOTIDE SEQUENCE [LARGE SCALE GENOMIC DNA]</scope>
    <source>
        <strain evidence="1 2">DSM 29128</strain>
    </source>
</reference>
<accession>A0A2M8W0S1</accession>
<protein>
    <recommendedName>
        <fullName evidence="3">DUF4274 domain-containing protein</fullName>
    </recommendedName>
</protein>
<dbReference type="Proteomes" id="UP000228531">
    <property type="component" value="Unassembled WGS sequence"/>
</dbReference>
<name>A0A2M8W0S1_9RHOB</name>
<dbReference type="EMBL" id="PGTY01000004">
    <property type="protein sequence ID" value="PJI84516.1"/>
    <property type="molecule type" value="Genomic_DNA"/>
</dbReference>
<dbReference type="AlphaFoldDB" id="A0A2M8W0S1"/>
<organism evidence="1 2">
    <name type="scientific">Yoonia maricola</name>
    <dbReference type="NCBI Taxonomy" id="420999"/>
    <lineage>
        <taxon>Bacteria</taxon>
        <taxon>Pseudomonadati</taxon>
        <taxon>Pseudomonadota</taxon>
        <taxon>Alphaproteobacteria</taxon>
        <taxon>Rhodobacterales</taxon>
        <taxon>Paracoccaceae</taxon>
        <taxon>Yoonia</taxon>
    </lineage>
</organism>
<evidence type="ECO:0008006" key="3">
    <source>
        <dbReference type="Google" id="ProtNLM"/>
    </source>
</evidence>
<evidence type="ECO:0000313" key="2">
    <source>
        <dbReference type="Proteomes" id="UP000228531"/>
    </source>
</evidence>
<keyword evidence="2" id="KW-1185">Reference proteome</keyword>